<comment type="caution">
    <text evidence="2">The sequence shown here is derived from an EMBL/GenBank/DDBJ whole genome shotgun (WGS) entry which is preliminary data.</text>
</comment>
<dbReference type="Proteomes" id="UP000248597">
    <property type="component" value="Unassembled WGS sequence"/>
</dbReference>
<dbReference type="EMBL" id="QFPJ01000010">
    <property type="protein sequence ID" value="PZQ23007.1"/>
    <property type="molecule type" value="Genomic_DNA"/>
</dbReference>
<evidence type="ECO:0000256" key="1">
    <source>
        <dbReference type="ARBA" id="ARBA00022649"/>
    </source>
</evidence>
<protein>
    <recommendedName>
        <fullName evidence="4">Toxin</fullName>
    </recommendedName>
</protein>
<dbReference type="AlphaFoldDB" id="A0A2W5MT62"/>
<dbReference type="InterPro" id="IPR035093">
    <property type="entry name" value="RelE/ParE_toxin_dom_sf"/>
</dbReference>
<evidence type="ECO:0000313" key="3">
    <source>
        <dbReference type="Proteomes" id="UP000248597"/>
    </source>
</evidence>
<organism evidence="2 3">
    <name type="scientific">Sphingopyxis macrogoltabida</name>
    <name type="common">Sphingomonas macrogoltabidus</name>
    <dbReference type="NCBI Taxonomy" id="33050"/>
    <lineage>
        <taxon>Bacteria</taxon>
        <taxon>Pseudomonadati</taxon>
        <taxon>Pseudomonadota</taxon>
        <taxon>Alphaproteobacteria</taxon>
        <taxon>Sphingomonadales</taxon>
        <taxon>Sphingomonadaceae</taxon>
        <taxon>Sphingopyxis</taxon>
    </lineage>
</organism>
<keyword evidence="1" id="KW-1277">Toxin-antitoxin system</keyword>
<reference evidence="2 3" key="1">
    <citation type="submission" date="2017-08" db="EMBL/GenBank/DDBJ databases">
        <title>Infants hospitalized years apart are colonized by the same room-sourced microbial strains.</title>
        <authorList>
            <person name="Brooks B."/>
            <person name="Olm M.R."/>
            <person name="Firek B.A."/>
            <person name="Baker R."/>
            <person name="Thomas B.C."/>
            <person name="Morowitz M.J."/>
            <person name="Banfield J.F."/>
        </authorList>
    </citation>
    <scope>NUCLEOTIDE SEQUENCE [LARGE SCALE GENOMIC DNA]</scope>
    <source>
        <strain evidence="2">S2_005_003_R2_47</strain>
    </source>
</reference>
<proteinExistence type="predicted"/>
<dbReference type="InterPro" id="IPR007712">
    <property type="entry name" value="RelE/ParE_toxin"/>
</dbReference>
<dbReference type="Gene3D" id="3.30.2310.20">
    <property type="entry name" value="RelE-like"/>
    <property type="match status" value="1"/>
</dbReference>
<accession>A0A2W5MT62</accession>
<gene>
    <name evidence="2" type="ORF">DI569_06150</name>
</gene>
<evidence type="ECO:0008006" key="4">
    <source>
        <dbReference type="Google" id="ProtNLM"/>
    </source>
</evidence>
<evidence type="ECO:0000313" key="2">
    <source>
        <dbReference type="EMBL" id="PZQ23007.1"/>
    </source>
</evidence>
<sequence>MTRYTLSPAAKHDITEIWLYTADQWGVDQADEYVRQIEDNLYKVAVGLRIAQPFDRHWKIRSGHHLCVFSKAADHKIHVIRILHERMDIPSQERP</sequence>
<name>A0A2W5MT62_SPHMC</name>
<dbReference type="Pfam" id="PF05016">
    <property type="entry name" value="ParE_toxin"/>
    <property type="match status" value="1"/>
</dbReference>